<gene>
    <name evidence="3" type="ORF">J3D65DRAFT_356361</name>
</gene>
<evidence type="ECO:0000313" key="4">
    <source>
        <dbReference type="Proteomes" id="UP001360953"/>
    </source>
</evidence>
<dbReference type="SUPFAM" id="SSF54695">
    <property type="entry name" value="POZ domain"/>
    <property type="match status" value="1"/>
</dbReference>
<dbReference type="PANTHER" id="PTHR47843">
    <property type="entry name" value="BTB DOMAIN-CONTAINING PROTEIN-RELATED"/>
    <property type="match status" value="1"/>
</dbReference>
<keyword evidence="4" id="KW-1185">Reference proteome</keyword>
<organism evidence="3 4">
    <name type="scientific">Phyllosticta citribraziliensis</name>
    <dbReference type="NCBI Taxonomy" id="989973"/>
    <lineage>
        <taxon>Eukaryota</taxon>
        <taxon>Fungi</taxon>
        <taxon>Dikarya</taxon>
        <taxon>Ascomycota</taxon>
        <taxon>Pezizomycotina</taxon>
        <taxon>Dothideomycetes</taxon>
        <taxon>Dothideomycetes incertae sedis</taxon>
        <taxon>Botryosphaeriales</taxon>
        <taxon>Phyllostictaceae</taxon>
        <taxon>Phyllosticta</taxon>
    </lineage>
</organism>
<dbReference type="SMART" id="SM00225">
    <property type="entry name" value="BTB"/>
    <property type="match status" value="1"/>
</dbReference>
<dbReference type="RefSeq" id="XP_066655026.1">
    <property type="nucleotide sequence ID" value="XM_066795599.1"/>
</dbReference>
<feature type="compositionally biased region" description="Polar residues" evidence="1">
    <location>
        <begin position="179"/>
        <end position="195"/>
    </location>
</feature>
<dbReference type="Pfam" id="PF00651">
    <property type="entry name" value="BTB"/>
    <property type="match status" value="1"/>
</dbReference>
<protein>
    <recommendedName>
        <fullName evidence="2">BTB domain-containing protein</fullName>
    </recommendedName>
</protein>
<dbReference type="Gene3D" id="3.30.710.10">
    <property type="entry name" value="Potassium Channel Kv1.1, Chain A"/>
    <property type="match status" value="1"/>
</dbReference>
<dbReference type="PROSITE" id="PS50097">
    <property type="entry name" value="BTB"/>
    <property type="match status" value="1"/>
</dbReference>
<dbReference type="InterPro" id="IPR011333">
    <property type="entry name" value="SKP1/BTB/POZ_sf"/>
</dbReference>
<evidence type="ECO:0000256" key="1">
    <source>
        <dbReference type="SAM" id="MobiDB-lite"/>
    </source>
</evidence>
<evidence type="ECO:0000313" key="3">
    <source>
        <dbReference type="EMBL" id="KAK7536875.1"/>
    </source>
</evidence>
<dbReference type="CDD" id="cd18186">
    <property type="entry name" value="BTB_POZ_ZBTB_KLHL-like"/>
    <property type="match status" value="1"/>
</dbReference>
<reference evidence="3 4" key="1">
    <citation type="submission" date="2024-04" db="EMBL/GenBank/DDBJ databases">
        <title>Phyllosticta paracitricarpa is synonymous to the EU quarantine fungus P. citricarpa based on phylogenomic analyses.</title>
        <authorList>
            <consortium name="Lawrence Berkeley National Laboratory"/>
            <person name="Van ingen-buijs V.A."/>
            <person name="Van westerhoven A.C."/>
            <person name="Haridas S."/>
            <person name="Skiadas P."/>
            <person name="Martin F."/>
            <person name="Groenewald J.Z."/>
            <person name="Crous P.W."/>
            <person name="Seidl M.F."/>
        </authorList>
    </citation>
    <scope>NUCLEOTIDE SEQUENCE [LARGE SCALE GENOMIC DNA]</scope>
    <source>
        <strain evidence="3 4">CPC 17464</strain>
    </source>
</reference>
<evidence type="ECO:0000259" key="2">
    <source>
        <dbReference type="PROSITE" id="PS50097"/>
    </source>
</evidence>
<dbReference type="PANTHER" id="PTHR47843:SF5">
    <property type="entry name" value="BTB_POZ DOMAIN PROTEIN"/>
    <property type="match status" value="1"/>
</dbReference>
<name>A0ABR1LNX2_9PEZI</name>
<sequence length="206" mass="23835">MEWSEKKDLTTGLCNSSRELYSSRLYSDLTIRCKDEVSGEYKEYHVHKMIVCLQSEFFANMCKPDSPFMEAKTGIVNLDDNPYVIRYFLDLMYCERLEYVECEDKLFPGLPEQEAMILCDVELYAIADKYQAKNVKTHAAKDFHQIFEDVDPVIGHEEDGISISCFIEVIKRVFETTPESDSATSSSVKPTQTYPPSWRLRDSSQK</sequence>
<feature type="region of interest" description="Disordered" evidence="1">
    <location>
        <begin position="179"/>
        <end position="206"/>
    </location>
</feature>
<dbReference type="GeneID" id="92028505"/>
<feature type="domain" description="BTB" evidence="2">
    <location>
        <begin position="27"/>
        <end position="101"/>
    </location>
</feature>
<comment type="caution">
    <text evidence="3">The sequence shown here is derived from an EMBL/GenBank/DDBJ whole genome shotgun (WGS) entry which is preliminary data.</text>
</comment>
<accession>A0ABR1LNX2</accession>
<dbReference type="InterPro" id="IPR000210">
    <property type="entry name" value="BTB/POZ_dom"/>
</dbReference>
<proteinExistence type="predicted"/>
<dbReference type="EMBL" id="JBBPEH010000006">
    <property type="protein sequence ID" value="KAK7536875.1"/>
    <property type="molecule type" value="Genomic_DNA"/>
</dbReference>
<dbReference type="Proteomes" id="UP001360953">
    <property type="component" value="Unassembled WGS sequence"/>
</dbReference>